<keyword evidence="2" id="KW-0732">Signal</keyword>
<evidence type="ECO:0000256" key="2">
    <source>
        <dbReference type="SAM" id="SignalP"/>
    </source>
</evidence>
<organism evidence="4">
    <name type="scientific">Eutreptiella gymnastica</name>
    <dbReference type="NCBI Taxonomy" id="73025"/>
    <lineage>
        <taxon>Eukaryota</taxon>
        <taxon>Discoba</taxon>
        <taxon>Euglenozoa</taxon>
        <taxon>Euglenida</taxon>
        <taxon>Spirocuta</taxon>
        <taxon>Euglenophyceae</taxon>
        <taxon>Eutreptiales</taxon>
        <taxon>Eutreptiaceae</taxon>
        <taxon>Eutreptiella</taxon>
    </lineage>
</organism>
<dbReference type="EMBL" id="HBGA01056628">
    <property type="protein sequence ID" value="CAD9009754.1"/>
    <property type="molecule type" value="Transcribed_RNA"/>
</dbReference>
<protein>
    <recommendedName>
        <fullName evidence="5">Secreted protein</fullName>
    </recommendedName>
</protein>
<dbReference type="AlphaFoldDB" id="A0A6U7ZW73"/>
<feature type="signal peptide" evidence="2">
    <location>
        <begin position="1"/>
        <end position="17"/>
    </location>
</feature>
<proteinExistence type="predicted"/>
<feature type="chain" id="PRO_5036192426" description="Secreted protein" evidence="2">
    <location>
        <begin position="18"/>
        <end position="119"/>
    </location>
</feature>
<evidence type="ECO:0000256" key="1">
    <source>
        <dbReference type="SAM" id="MobiDB-lite"/>
    </source>
</evidence>
<name>A0A6U7ZW73_9EUGL</name>
<evidence type="ECO:0008006" key="5">
    <source>
        <dbReference type="Google" id="ProtNLM"/>
    </source>
</evidence>
<accession>A0A6U7ZW73</accession>
<evidence type="ECO:0000313" key="3">
    <source>
        <dbReference type="EMBL" id="CAD9009754.1"/>
    </source>
</evidence>
<reference evidence="4" key="1">
    <citation type="submission" date="2021-01" db="EMBL/GenBank/DDBJ databases">
        <authorList>
            <person name="Corre E."/>
            <person name="Pelletier E."/>
            <person name="Niang G."/>
            <person name="Scheremetjew M."/>
            <person name="Finn R."/>
            <person name="Kale V."/>
            <person name="Holt S."/>
            <person name="Cochrane G."/>
            <person name="Meng A."/>
            <person name="Brown T."/>
            <person name="Cohen L."/>
        </authorList>
    </citation>
    <scope>NUCLEOTIDE SEQUENCE</scope>
    <source>
        <strain evidence="4">NIES-381</strain>
    </source>
</reference>
<feature type="region of interest" description="Disordered" evidence="1">
    <location>
        <begin position="28"/>
        <end position="49"/>
    </location>
</feature>
<sequence length="119" mass="13353">MLSVSLPAVMVWCHTCAMRLLTNEGGRVHTQSSKYDREQGNTRQQPRLQQNQVMLVPAAFDAKTQTGADTGTLRCLSLAGSQADVPPLNNTRSLISMRLRRVNYNGQKFCFPPFNKRTK</sequence>
<gene>
    <name evidence="3" type="ORF">EGYM00392_LOCUS20849</name>
    <name evidence="4" type="ORF">EGYM00392_LOCUS20850</name>
</gene>
<dbReference type="EMBL" id="HBGA01056629">
    <property type="protein sequence ID" value="CAD9009755.1"/>
    <property type="molecule type" value="Transcribed_RNA"/>
</dbReference>
<evidence type="ECO:0000313" key="4">
    <source>
        <dbReference type="EMBL" id="CAD9009755.1"/>
    </source>
</evidence>